<name>A0A250WS18_9CHLO</name>
<dbReference type="InterPro" id="IPR016833">
    <property type="entry name" value="Put_Na-Bile_cotransptr"/>
</dbReference>
<feature type="transmembrane region" description="Helical" evidence="2">
    <location>
        <begin position="366"/>
        <end position="389"/>
    </location>
</feature>
<keyword evidence="2" id="KW-1133">Transmembrane helix</keyword>
<comment type="caution">
    <text evidence="3">The sequence shown here is derived from an EMBL/GenBank/DDBJ whole genome shotgun (WGS) entry which is preliminary data.</text>
</comment>
<evidence type="ECO:0000256" key="2">
    <source>
        <dbReference type="SAM" id="Phobius"/>
    </source>
</evidence>
<keyword evidence="2" id="KW-0812">Transmembrane</keyword>
<sequence length="470" mass="51386">MVEVKGNPVKKFLIKQFLPIGFVIGVIWALVWPAPGDALYHLMWGSWKVFSTIHIAIIFFLFGITLETSELKVAFKSWQVLIMGFTMILVGTSLTGFIPMHMNFKPAAFGIGLAVFAACPTSLSQGVTVTIQGYGNAALALLLVVITNLVGIILTPIFVKVLLGGIDVALDTVDLLVKLIVSILVPLIVGKGLREMSKAVREFVTIYKVPLYMLTNFQIMHVICIVWETMSSSQHQLLSREAGEIVGACLAAVLQHMAFLVINTIVAWVASFFIKIKEAERKAFIIMSSQKSLPTAAVIISYMGGPSSSHHRRTASRLLLSGMAGAMSMAPMPSSLYNNMSYPMLPPASPSIEEQIVENALDPGLMAIPCIVFYVLQLFIDSFIATGWASKYERAIALRQKYAKELDELAKMDPEIGTEVDHKGAKSPSKIDLSSEVMDEEDRVGLLSKQGQGNDLKSEEEKSGLLSKRG</sequence>
<dbReference type="InterPro" id="IPR038770">
    <property type="entry name" value="Na+/solute_symporter_sf"/>
</dbReference>
<dbReference type="PANTHER" id="PTHR18640">
    <property type="entry name" value="SOLUTE CARRIER FAMILY 10 MEMBER 7"/>
    <property type="match status" value="1"/>
</dbReference>
<feature type="transmembrane region" description="Helical" evidence="2">
    <location>
        <begin position="175"/>
        <end position="193"/>
    </location>
</feature>
<feature type="transmembrane region" description="Helical" evidence="2">
    <location>
        <begin position="318"/>
        <end position="337"/>
    </location>
</feature>
<dbReference type="Proteomes" id="UP000232323">
    <property type="component" value="Unassembled WGS sequence"/>
</dbReference>
<protein>
    <submittedName>
        <fullName evidence="3">Uncharacterized protein</fullName>
    </submittedName>
</protein>
<reference evidence="3 4" key="1">
    <citation type="submission" date="2017-08" db="EMBL/GenBank/DDBJ databases">
        <title>Acidophilic green algal genome provides insights into adaptation to an acidic environment.</title>
        <authorList>
            <person name="Hirooka S."/>
            <person name="Hirose Y."/>
            <person name="Kanesaki Y."/>
            <person name="Higuchi S."/>
            <person name="Fujiwara T."/>
            <person name="Onuma R."/>
            <person name="Era A."/>
            <person name="Ohbayashi R."/>
            <person name="Uzuka A."/>
            <person name="Nozaki H."/>
            <person name="Yoshikawa H."/>
            <person name="Miyagishima S.Y."/>
        </authorList>
    </citation>
    <scope>NUCLEOTIDE SEQUENCE [LARGE SCALE GENOMIC DNA]</scope>
    <source>
        <strain evidence="3 4">NIES-2499</strain>
    </source>
</reference>
<feature type="transmembrane region" description="Helical" evidence="2">
    <location>
        <begin position="245"/>
        <end position="274"/>
    </location>
</feature>
<organism evidence="3 4">
    <name type="scientific">Chlamydomonas eustigma</name>
    <dbReference type="NCBI Taxonomy" id="1157962"/>
    <lineage>
        <taxon>Eukaryota</taxon>
        <taxon>Viridiplantae</taxon>
        <taxon>Chlorophyta</taxon>
        <taxon>core chlorophytes</taxon>
        <taxon>Chlorophyceae</taxon>
        <taxon>CS clade</taxon>
        <taxon>Chlamydomonadales</taxon>
        <taxon>Chlamydomonadaceae</taxon>
        <taxon>Chlamydomonas</taxon>
    </lineage>
</organism>
<feature type="transmembrane region" description="Helical" evidence="2">
    <location>
        <begin position="107"/>
        <end position="127"/>
    </location>
</feature>
<keyword evidence="4" id="KW-1185">Reference proteome</keyword>
<evidence type="ECO:0000256" key="1">
    <source>
        <dbReference type="SAM" id="MobiDB-lite"/>
    </source>
</evidence>
<dbReference type="AlphaFoldDB" id="A0A250WS18"/>
<accession>A0A250WS18</accession>
<proteinExistence type="predicted"/>
<feature type="transmembrane region" description="Helical" evidence="2">
    <location>
        <begin position="44"/>
        <end position="66"/>
    </location>
</feature>
<dbReference type="EMBL" id="BEGY01000004">
    <property type="protein sequence ID" value="GAX73581.1"/>
    <property type="molecule type" value="Genomic_DNA"/>
</dbReference>
<feature type="transmembrane region" description="Helical" evidence="2">
    <location>
        <begin position="78"/>
        <end position="101"/>
    </location>
</feature>
<dbReference type="OrthoDB" id="188035at2759"/>
<feature type="transmembrane region" description="Helical" evidence="2">
    <location>
        <begin position="12"/>
        <end position="32"/>
    </location>
</feature>
<dbReference type="Pfam" id="PF13593">
    <property type="entry name" value="SBF_like"/>
    <property type="match status" value="1"/>
</dbReference>
<dbReference type="PANTHER" id="PTHR18640:SF14">
    <property type="entry name" value="SODIUM BILE ACID SYMPORTER FAMILY"/>
    <property type="match status" value="1"/>
</dbReference>
<evidence type="ECO:0000313" key="3">
    <source>
        <dbReference type="EMBL" id="GAX73581.1"/>
    </source>
</evidence>
<dbReference type="Gene3D" id="1.20.1530.20">
    <property type="match status" value="1"/>
</dbReference>
<feature type="transmembrane region" description="Helical" evidence="2">
    <location>
        <begin position="205"/>
        <end position="230"/>
    </location>
</feature>
<gene>
    <name evidence="3" type="ORF">CEUSTIGMA_g1032.t1</name>
</gene>
<evidence type="ECO:0000313" key="4">
    <source>
        <dbReference type="Proteomes" id="UP000232323"/>
    </source>
</evidence>
<feature type="transmembrane region" description="Helical" evidence="2">
    <location>
        <begin position="139"/>
        <end position="163"/>
    </location>
</feature>
<dbReference type="GO" id="GO:0009941">
    <property type="term" value="C:chloroplast envelope"/>
    <property type="evidence" value="ECO:0007669"/>
    <property type="project" value="TreeGrafter"/>
</dbReference>
<feature type="region of interest" description="Disordered" evidence="1">
    <location>
        <begin position="417"/>
        <end position="470"/>
    </location>
</feature>
<keyword evidence="2" id="KW-0472">Membrane</keyword>